<evidence type="ECO:0000256" key="1">
    <source>
        <dbReference type="SAM" id="MobiDB-lite"/>
    </source>
</evidence>
<feature type="region of interest" description="Disordered" evidence="1">
    <location>
        <begin position="114"/>
        <end position="134"/>
    </location>
</feature>
<evidence type="ECO:0000313" key="2">
    <source>
        <dbReference type="EMBL" id="KAG6942522.1"/>
    </source>
</evidence>
<proteinExistence type="predicted"/>
<reference evidence="2" key="1">
    <citation type="submission" date="2021-01" db="EMBL/GenBank/DDBJ databases">
        <title>Phytophthora aleatoria, a newly-described species from Pinus radiata is distinct from Phytophthora cactorum isolates based on comparative genomics.</title>
        <authorList>
            <person name="Mcdougal R."/>
            <person name="Panda P."/>
            <person name="Williams N."/>
            <person name="Studholme D.J."/>
        </authorList>
    </citation>
    <scope>NUCLEOTIDE SEQUENCE</scope>
    <source>
        <strain evidence="2">NZFS 4037</strain>
    </source>
</reference>
<accession>A0A8J5I434</accession>
<keyword evidence="3" id="KW-1185">Reference proteome</keyword>
<gene>
    <name evidence="2" type="ORF">JG688_00018067</name>
</gene>
<dbReference type="PANTHER" id="PTHR40866:SF1">
    <property type="entry name" value="BED-TYPE DOMAIN-CONTAINING PROTEIN"/>
    <property type="match status" value="1"/>
</dbReference>
<dbReference type="PANTHER" id="PTHR40866">
    <property type="entry name" value="BED-TYPE DOMAIN-CONTAINING PROTEIN"/>
    <property type="match status" value="1"/>
</dbReference>
<dbReference type="AlphaFoldDB" id="A0A8J5I434"/>
<organism evidence="2 3">
    <name type="scientific">Phytophthora aleatoria</name>
    <dbReference type="NCBI Taxonomy" id="2496075"/>
    <lineage>
        <taxon>Eukaryota</taxon>
        <taxon>Sar</taxon>
        <taxon>Stramenopiles</taxon>
        <taxon>Oomycota</taxon>
        <taxon>Peronosporomycetes</taxon>
        <taxon>Peronosporales</taxon>
        <taxon>Peronosporaceae</taxon>
        <taxon>Phytophthora</taxon>
    </lineage>
</organism>
<protein>
    <submittedName>
        <fullName evidence="2">Uncharacterized protein</fullName>
    </submittedName>
</protein>
<comment type="caution">
    <text evidence="2">The sequence shown here is derived from an EMBL/GenBank/DDBJ whole genome shotgun (WGS) entry which is preliminary data.</text>
</comment>
<evidence type="ECO:0000313" key="3">
    <source>
        <dbReference type="Proteomes" id="UP000709295"/>
    </source>
</evidence>
<sequence length="189" mass="21120">MRHLLAFAPLLDDTNQNAANHIDFIHRTLEYLTTDPPGAVCLIGDSCTTNIAAARLFGVPLLGCSSHRQDPVVLPTAVQVKRLEALRKNELSIFQCVSIELQGGGYRGLRSSHFRRRHRRDSGRRPPSQLDSSHREVCPFRKCAGQYSTLTRGLHPIRWSGSSRLPSGYSVARESVCCLKRWNSYCSCA</sequence>
<dbReference type="Proteomes" id="UP000709295">
    <property type="component" value="Unassembled WGS sequence"/>
</dbReference>
<name>A0A8J5I434_9STRA</name>
<dbReference type="EMBL" id="JAENGY010003069">
    <property type="protein sequence ID" value="KAG6942522.1"/>
    <property type="molecule type" value="Genomic_DNA"/>
</dbReference>